<gene>
    <name evidence="12" type="primary">nikB</name>
    <name evidence="11" type="ORF">CRN84_15585</name>
    <name evidence="12" type="ORF">NCTC12282_04375</name>
</gene>
<feature type="transmembrane region" description="Helical" evidence="9">
    <location>
        <begin position="102"/>
        <end position="125"/>
    </location>
</feature>
<feature type="domain" description="ABC transmembrane type-1" evidence="10">
    <location>
        <begin position="98"/>
        <end position="295"/>
    </location>
</feature>
<dbReference type="RefSeq" id="WP_029092858.1">
    <property type="nucleotide sequence ID" value="NZ_CAADJA010000002.1"/>
</dbReference>
<protein>
    <submittedName>
        <fullName evidence="11">Nickel ABC transporter permease subunit NikB</fullName>
    </submittedName>
    <submittedName>
        <fullName evidence="12">Nickel transport system permease protein nikB</fullName>
    </submittedName>
</protein>
<dbReference type="InterPro" id="IPR050036">
    <property type="entry name" value="CntB"/>
</dbReference>
<keyword evidence="13" id="KW-1185">Reference proteome</keyword>
<dbReference type="CDD" id="cd06261">
    <property type="entry name" value="TM_PBP2"/>
    <property type="match status" value="1"/>
</dbReference>
<feature type="transmembrane region" description="Helical" evidence="9">
    <location>
        <begin position="137"/>
        <end position="156"/>
    </location>
</feature>
<dbReference type="EMBL" id="CAADJA010000002">
    <property type="protein sequence ID" value="VFS50182.1"/>
    <property type="molecule type" value="Genomic_DNA"/>
</dbReference>
<evidence type="ECO:0000256" key="3">
    <source>
        <dbReference type="ARBA" id="ARBA00022475"/>
    </source>
</evidence>
<keyword evidence="4" id="KW-0997">Cell inner membrane</keyword>
<evidence type="ECO:0000313" key="11">
    <source>
        <dbReference type="EMBL" id="PHI30658.1"/>
    </source>
</evidence>
<dbReference type="InterPro" id="IPR045621">
    <property type="entry name" value="BPD_transp_1_N"/>
</dbReference>
<evidence type="ECO:0000313" key="13">
    <source>
        <dbReference type="Proteomes" id="UP000224974"/>
    </source>
</evidence>
<dbReference type="GO" id="GO:0055085">
    <property type="term" value="P:transmembrane transport"/>
    <property type="evidence" value="ECO:0007669"/>
    <property type="project" value="InterPro"/>
</dbReference>
<dbReference type="NCBIfam" id="NF045469">
    <property type="entry name" value="Opp1B"/>
    <property type="match status" value="1"/>
</dbReference>
<evidence type="ECO:0000313" key="14">
    <source>
        <dbReference type="Proteomes" id="UP000373449"/>
    </source>
</evidence>
<proteinExistence type="inferred from homology"/>
<evidence type="ECO:0000256" key="8">
    <source>
        <dbReference type="ARBA" id="ARBA00024202"/>
    </source>
</evidence>
<keyword evidence="3" id="KW-1003">Cell membrane</keyword>
<dbReference type="OrthoDB" id="9805855at2"/>
<dbReference type="PANTHER" id="PTHR43163">
    <property type="entry name" value="DIPEPTIDE TRANSPORT SYSTEM PERMEASE PROTEIN DPPB-RELATED"/>
    <property type="match status" value="1"/>
</dbReference>
<evidence type="ECO:0000313" key="12">
    <source>
        <dbReference type="EMBL" id="VFS50182.1"/>
    </source>
</evidence>
<reference evidence="11" key="1">
    <citation type="submission" date="2017-09" db="EMBL/GenBank/DDBJ databases">
        <title>FDA dAtabase for Regulatory Grade micrObial Sequences (FDA-ARGOS): Supporting development and validation of Infectious Disease Dx tests.</title>
        <authorList>
            <person name="Minogue T."/>
            <person name="Wolcott M."/>
            <person name="Wasieloski L."/>
            <person name="Aguilar W."/>
            <person name="Moore D."/>
            <person name="Tallon L.J."/>
            <person name="Sadzewicz L."/>
            <person name="Ott S."/>
            <person name="Zhao X."/>
            <person name="Nagaraj S."/>
            <person name="Vavikolanu K."/>
            <person name="Aluvathingal J."/>
            <person name="Nadendla S."/>
            <person name="Sichtig H."/>
        </authorList>
    </citation>
    <scope>NUCLEOTIDE SEQUENCE</scope>
    <source>
        <strain evidence="11">FDAARGOS_387</strain>
    </source>
</reference>
<feature type="transmembrane region" description="Helical" evidence="9">
    <location>
        <begin position="245"/>
        <end position="270"/>
    </location>
</feature>
<evidence type="ECO:0000256" key="7">
    <source>
        <dbReference type="ARBA" id="ARBA00023136"/>
    </source>
</evidence>
<keyword evidence="5 9" id="KW-0812">Transmembrane</keyword>
<evidence type="ECO:0000256" key="2">
    <source>
        <dbReference type="ARBA" id="ARBA00022448"/>
    </source>
</evidence>
<dbReference type="STRING" id="1111728.GCA_000427805_00223"/>
<dbReference type="Pfam" id="PF19300">
    <property type="entry name" value="BPD_transp_1_N"/>
    <property type="match status" value="1"/>
</dbReference>
<organism evidence="11 13">
    <name type="scientific">Budvicia aquatica</name>
    <dbReference type="NCBI Taxonomy" id="82979"/>
    <lineage>
        <taxon>Bacteria</taxon>
        <taxon>Pseudomonadati</taxon>
        <taxon>Pseudomonadota</taxon>
        <taxon>Gammaproteobacteria</taxon>
        <taxon>Enterobacterales</taxon>
        <taxon>Budviciaceae</taxon>
        <taxon>Budvicia</taxon>
    </lineage>
</organism>
<dbReference type="EMBL" id="PDDX01000001">
    <property type="protein sequence ID" value="PHI30658.1"/>
    <property type="molecule type" value="Genomic_DNA"/>
</dbReference>
<evidence type="ECO:0000256" key="9">
    <source>
        <dbReference type="RuleBase" id="RU363032"/>
    </source>
</evidence>
<dbReference type="Proteomes" id="UP000373449">
    <property type="component" value="Unassembled WGS sequence"/>
</dbReference>
<name>A0A2C6DK16_9GAMM</name>
<dbReference type="PROSITE" id="PS50928">
    <property type="entry name" value="ABC_TM1"/>
    <property type="match status" value="1"/>
</dbReference>
<reference evidence="12 14" key="3">
    <citation type="submission" date="2019-03" db="EMBL/GenBank/DDBJ databases">
        <authorList>
            <consortium name="Pathogen Informatics"/>
        </authorList>
    </citation>
    <scope>NUCLEOTIDE SEQUENCE [LARGE SCALE GENOMIC DNA]</scope>
    <source>
        <strain evidence="12 14">NCTC12282</strain>
    </source>
</reference>
<comment type="similarity">
    <text evidence="8">Belongs to the binding-protein-dependent transport system permease family. OppBC subfamily.</text>
</comment>
<dbReference type="GO" id="GO:0005886">
    <property type="term" value="C:plasma membrane"/>
    <property type="evidence" value="ECO:0007669"/>
    <property type="project" value="UniProtKB-SubCell"/>
</dbReference>
<dbReference type="InterPro" id="IPR000515">
    <property type="entry name" value="MetI-like"/>
</dbReference>
<keyword evidence="6 9" id="KW-1133">Transmembrane helix</keyword>
<sequence>MRSYLLKRLIMMVPLTIMISFLAFVLLSLAPSDPAEVALRVNEIVPTDLAIQSMRHELGLDRPFLIRYIDWLWRCLHLDFGSSFVMKTSVLHEFMLAIPATLYLAAVSLFIIVTLSLLLGISCAMSEGSVLDKMVRGFIFLITAIPNYWIGLLLIWLLAVKMDWLPVGGMLEVKSVILPAVTLSLGYIGTYIRLIRGSMLGQLHQNYVLYARARGLPEPFIIGKHVLVNSLQSSLVAIGMSIPKLIAGTVVIENIFAWPGIGRLCVGAIFSRDYPIIQAYILLMAVLFLLFNFFIDLLQVKIDPRYRGKQ</sequence>
<evidence type="ECO:0000256" key="5">
    <source>
        <dbReference type="ARBA" id="ARBA00022692"/>
    </source>
</evidence>
<dbReference type="Gene3D" id="1.10.3720.10">
    <property type="entry name" value="MetI-like"/>
    <property type="match status" value="1"/>
</dbReference>
<dbReference type="SUPFAM" id="SSF161098">
    <property type="entry name" value="MetI-like"/>
    <property type="match status" value="1"/>
</dbReference>
<evidence type="ECO:0000256" key="4">
    <source>
        <dbReference type="ARBA" id="ARBA00022519"/>
    </source>
</evidence>
<dbReference type="Proteomes" id="UP000224974">
    <property type="component" value="Unassembled WGS sequence"/>
</dbReference>
<dbReference type="Pfam" id="PF00528">
    <property type="entry name" value="BPD_transp_1"/>
    <property type="match status" value="1"/>
</dbReference>
<feature type="transmembrane region" description="Helical" evidence="9">
    <location>
        <begin position="276"/>
        <end position="298"/>
    </location>
</feature>
<keyword evidence="2 9" id="KW-0813">Transport</keyword>
<reference evidence="13" key="2">
    <citation type="submission" date="2017-09" db="EMBL/GenBank/DDBJ databases">
        <title>FDA dAtabase for Regulatory Grade micrObial Sequences (FDA-ARGOS): Supporting development and validation of Infectious Disease Dx tests.</title>
        <authorList>
            <person name="Minogue T."/>
            <person name="Wolcott M."/>
            <person name="Wasieloski L."/>
            <person name="Aguilar W."/>
            <person name="Moore D."/>
            <person name="Tallon L."/>
            <person name="Sadzewicz L."/>
            <person name="Ott S."/>
            <person name="Zhao X."/>
            <person name="Nagaraj S."/>
            <person name="Vavikolanu K."/>
            <person name="Aluvathingal J."/>
            <person name="Nadendla S."/>
            <person name="Sichtig H."/>
        </authorList>
    </citation>
    <scope>NUCLEOTIDE SEQUENCE [LARGE SCALE GENOMIC DNA]</scope>
    <source>
        <strain evidence="13">FDAARGOS_387</strain>
    </source>
</reference>
<evidence type="ECO:0000256" key="6">
    <source>
        <dbReference type="ARBA" id="ARBA00022989"/>
    </source>
</evidence>
<evidence type="ECO:0000256" key="1">
    <source>
        <dbReference type="ARBA" id="ARBA00004429"/>
    </source>
</evidence>
<comment type="subcellular location">
    <subcellularLocation>
        <location evidence="1">Cell inner membrane</location>
        <topology evidence="1">Multi-pass membrane protein</topology>
    </subcellularLocation>
    <subcellularLocation>
        <location evidence="9">Cell membrane</location>
        <topology evidence="9">Multi-pass membrane protein</topology>
    </subcellularLocation>
</comment>
<dbReference type="PANTHER" id="PTHR43163:SF6">
    <property type="entry name" value="DIPEPTIDE TRANSPORT SYSTEM PERMEASE PROTEIN DPPB-RELATED"/>
    <property type="match status" value="1"/>
</dbReference>
<feature type="transmembrane region" description="Helical" evidence="9">
    <location>
        <begin position="176"/>
        <end position="195"/>
    </location>
</feature>
<accession>A0A2C6DK16</accession>
<keyword evidence="7 9" id="KW-0472">Membrane</keyword>
<dbReference type="AlphaFoldDB" id="A0A2C6DK16"/>
<evidence type="ECO:0000259" key="10">
    <source>
        <dbReference type="PROSITE" id="PS50928"/>
    </source>
</evidence>
<dbReference type="InterPro" id="IPR035906">
    <property type="entry name" value="MetI-like_sf"/>
</dbReference>